<dbReference type="EMBL" id="BMDH01000001">
    <property type="protein sequence ID" value="GGI13806.1"/>
    <property type="molecule type" value="Genomic_DNA"/>
</dbReference>
<reference evidence="3" key="1">
    <citation type="journal article" date="2014" name="Int. J. Syst. Evol. Microbiol.">
        <title>Complete genome sequence of Corynebacterium casei LMG S-19264T (=DSM 44701T), isolated from a smear-ripened cheese.</title>
        <authorList>
            <consortium name="US DOE Joint Genome Institute (JGI-PGF)"/>
            <person name="Walter F."/>
            <person name="Albersmeier A."/>
            <person name="Kalinowski J."/>
            <person name="Ruckert C."/>
        </authorList>
    </citation>
    <scope>NUCLEOTIDE SEQUENCE</scope>
    <source>
        <strain evidence="3">CCM 8606</strain>
    </source>
</reference>
<reference evidence="3" key="2">
    <citation type="submission" date="2020-09" db="EMBL/GenBank/DDBJ databases">
        <authorList>
            <person name="Sun Q."/>
            <person name="Sedlacek I."/>
        </authorList>
    </citation>
    <scope>NUCLEOTIDE SEQUENCE</scope>
    <source>
        <strain evidence="3">CCM 8606</strain>
    </source>
</reference>
<comment type="caution">
    <text evidence="3">The sequence shown here is derived from an EMBL/GenBank/DDBJ whole genome shotgun (WGS) entry which is preliminary data.</text>
</comment>
<dbReference type="Proteomes" id="UP000619536">
    <property type="component" value="Unassembled WGS sequence"/>
</dbReference>
<dbReference type="AlphaFoldDB" id="A0A8J3F1W7"/>
<feature type="transmembrane region" description="Helical" evidence="2">
    <location>
        <begin position="102"/>
        <end position="121"/>
    </location>
</feature>
<feature type="region of interest" description="Disordered" evidence="1">
    <location>
        <begin position="1"/>
        <end position="50"/>
    </location>
</feature>
<gene>
    <name evidence="3" type="ORF">GCM10007377_07800</name>
</gene>
<evidence type="ECO:0000313" key="3">
    <source>
        <dbReference type="EMBL" id="GGI13806.1"/>
    </source>
</evidence>
<evidence type="ECO:0000256" key="1">
    <source>
        <dbReference type="SAM" id="MobiDB-lite"/>
    </source>
</evidence>
<protein>
    <submittedName>
        <fullName evidence="3">Membrane protein</fullName>
    </submittedName>
</protein>
<keyword evidence="2" id="KW-0812">Transmembrane</keyword>
<keyword evidence="2" id="KW-0472">Membrane</keyword>
<feature type="transmembrane region" description="Helical" evidence="2">
    <location>
        <begin position="127"/>
        <end position="150"/>
    </location>
</feature>
<keyword evidence="4" id="KW-1185">Reference proteome</keyword>
<keyword evidence="2" id="KW-1133">Transmembrane helix</keyword>
<evidence type="ECO:0000313" key="4">
    <source>
        <dbReference type="Proteomes" id="UP000619536"/>
    </source>
</evidence>
<sequence length="201" mass="23676">MTFNPFSRKKAEQETAPAPVEDGSRRKTGPTPKRRDAEAANLRPLVPKDRKASNKIARAKMREKQDREYDAMKTGDLAHMPVSERLDFRIYIRDYVDARWNVAEFLMPAVIILLVISMVVTSALPQVILPLMIIMYAYFFWAIADTWWMWHKLKKLLIAKFGEKSVEKGMRSGTYAWSRAMQMRRWRLPRPRYDKRGNWPK</sequence>
<dbReference type="Pfam" id="PF11241">
    <property type="entry name" value="DUF3043"/>
    <property type="match status" value="1"/>
</dbReference>
<dbReference type="InterPro" id="IPR021403">
    <property type="entry name" value="DUF3043"/>
</dbReference>
<organism evidence="3 4">
    <name type="scientific">Galliscardovia ingluviei</name>
    <dbReference type="NCBI Taxonomy" id="1769422"/>
    <lineage>
        <taxon>Bacteria</taxon>
        <taxon>Bacillati</taxon>
        <taxon>Actinomycetota</taxon>
        <taxon>Actinomycetes</taxon>
        <taxon>Bifidobacteriales</taxon>
        <taxon>Bifidobacteriaceae</taxon>
        <taxon>Galliscardovia</taxon>
    </lineage>
</organism>
<evidence type="ECO:0000256" key="2">
    <source>
        <dbReference type="SAM" id="Phobius"/>
    </source>
</evidence>
<accession>A0A8J3F1W7</accession>
<dbReference type="RefSeq" id="WP_188354896.1">
    <property type="nucleotide sequence ID" value="NZ_BMDH01000001.1"/>
</dbReference>
<proteinExistence type="predicted"/>
<name>A0A8J3F1W7_9BIFI</name>